<evidence type="ECO:0000313" key="7">
    <source>
        <dbReference type="EMBL" id="EJK65627.1"/>
    </source>
</evidence>
<dbReference type="InterPro" id="IPR011990">
    <property type="entry name" value="TPR-like_helical_dom_sf"/>
</dbReference>
<dbReference type="InterPro" id="IPR002893">
    <property type="entry name" value="Znf_MYND"/>
</dbReference>
<evidence type="ECO:0000259" key="6">
    <source>
        <dbReference type="PROSITE" id="PS50865"/>
    </source>
</evidence>
<dbReference type="SUPFAM" id="SSF81901">
    <property type="entry name" value="HCP-like"/>
    <property type="match status" value="1"/>
</dbReference>
<dbReference type="SMART" id="SM00671">
    <property type="entry name" value="SEL1"/>
    <property type="match status" value="4"/>
</dbReference>
<accession>K0T5H0</accession>
<evidence type="ECO:0000256" key="4">
    <source>
        <dbReference type="ARBA" id="ARBA00038101"/>
    </source>
</evidence>
<dbReference type="PROSITE" id="PS50865">
    <property type="entry name" value="ZF_MYND_2"/>
    <property type="match status" value="1"/>
</dbReference>
<dbReference type="SUPFAM" id="SSF144232">
    <property type="entry name" value="HIT/MYND zinc finger-like"/>
    <property type="match status" value="1"/>
</dbReference>
<dbReference type="Gene3D" id="1.25.40.10">
    <property type="entry name" value="Tetratricopeptide repeat domain"/>
    <property type="match status" value="1"/>
</dbReference>
<keyword evidence="3" id="KW-0862">Zinc</keyword>
<dbReference type="eggNOG" id="KOG1550">
    <property type="taxonomic scope" value="Eukaryota"/>
</dbReference>
<evidence type="ECO:0000313" key="8">
    <source>
        <dbReference type="Proteomes" id="UP000266841"/>
    </source>
</evidence>
<dbReference type="InterPro" id="IPR006597">
    <property type="entry name" value="Sel1-like"/>
</dbReference>
<dbReference type="GO" id="GO:0008270">
    <property type="term" value="F:zinc ion binding"/>
    <property type="evidence" value="ECO:0007669"/>
    <property type="project" value="UniProtKB-KW"/>
</dbReference>
<dbReference type="EMBL" id="AGNL01015626">
    <property type="protein sequence ID" value="EJK65627.1"/>
    <property type="molecule type" value="Genomic_DNA"/>
</dbReference>
<proteinExistence type="inferred from homology"/>
<dbReference type="InterPro" id="IPR050767">
    <property type="entry name" value="Sel1_AlgK"/>
</dbReference>
<dbReference type="OrthoDB" id="2384430at2759"/>
<feature type="non-terminal residue" evidence="7">
    <location>
        <position position="1"/>
    </location>
</feature>
<evidence type="ECO:0000256" key="3">
    <source>
        <dbReference type="ARBA" id="ARBA00022833"/>
    </source>
</evidence>
<dbReference type="PROSITE" id="PS01360">
    <property type="entry name" value="ZF_MYND_1"/>
    <property type="match status" value="1"/>
</dbReference>
<dbReference type="Pfam" id="PF01753">
    <property type="entry name" value="zf-MYND"/>
    <property type="match status" value="1"/>
</dbReference>
<gene>
    <name evidence="7" type="ORF">THAOC_13493</name>
</gene>
<evidence type="ECO:0000256" key="1">
    <source>
        <dbReference type="ARBA" id="ARBA00022723"/>
    </source>
</evidence>
<dbReference type="Proteomes" id="UP000266841">
    <property type="component" value="Unassembled WGS sequence"/>
</dbReference>
<keyword evidence="2 5" id="KW-0863">Zinc-finger</keyword>
<keyword evidence="1" id="KW-0479">Metal-binding</keyword>
<dbReference type="Pfam" id="PF08238">
    <property type="entry name" value="Sel1"/>
    <property type="match status" value="4"/>
</dbReference>
<organism evidence="7 8">
    <name type="scientific">Thalassiosira oceanica</name>
    <name type="common">Marine diatom</name>
    <dbReference type="NCBI Taxonomy" id="159749"/>
    <lineage>
        <taxon>Eukaryota</taxon>
        <taxon>Sar</taxon>
        <taxon>Stramenopiles</taxon>
        <taxon>Ochrophyta</taxon>
        <taxon>Bacillariophyta</taxon>
        <taxon>Coscinodiscophyceae</taxon>
        <taxon>Thalassiosirophycidae</taxon>
        <taxon>Thalassiosirales</taxon>
        <taxon>Thalassiosiraceae</taxon>
        <taxon>Thalassiosira</taxon>
    </lineage>
</organism>
<dbReference type="AlphaFoldDB" id="K0T5H0"/>
<keyword evidence="8" id="KW-1185">Reference proteome</keyword>
<sequence length="434" mass="47446">SSAEEWSPVLPFHVLAANANPDVQPAATDLRAIVLSPASNLVMMRCLPCEGGGNEACANCGKLRSDAVKLKNCTACRLVKYCCVDCQRAHRKKHKKTCKQRAAELKDEELYSQGLVRPEGDFCPICTLPIPLPTDSHSCFMACCMKRACDGCDMAAKKRGMHDCAFCRTPLPANDADALARIQARVRKKDPTAINLLGEKYFFGELGLQKDMRKALEFYKEAAELGSIQALFNIGNAYNEGEGVQQDMAKAEEFWTKAAMQGFVLARSNLGWLEAQKGNNDRAVRHYLISAKMGHEHSVQNVKEAFLAGVATQEQYAEALKGYQDATEETKSHDRDEAKAFFAGQNSAVGKFGRTMVRYDGELASVGELFNLGDMYELGEGIQQDKATAVKFCTKAAILGAGTILAGLRKRRGTRPCSDETLADIRENGGQGFG</sequence>
<reference evidence="7 8" key="1">
    <citation type="journal article" date="2012" name="Genome Biol.">
        <title>Genome and low-iron response of an oceanic diatom adapted to chronic iron limitation.</title>
        <authorList>
            <person name="Lommer M."/>
            <person name="Specht M."/>
            <person name="Roy A.S."/>
            <person name="Kraemer L."/>
            <person name="Andreson R."/>
            <person name="Gutowska M.A."/>
            <person name="Wolf J."/>
            <person name="Bergner S.V."/>
            <person name="Schilhabel M.B."/>
            <person name="Klostermeier U.C."/>
            <person name="Beiko R.G."/>
            <person name="Rosenstiel P."/>
            <person name="Hippler M."/>
            <person name="Laroche J."/>
        </authorList>
    </citation>
    <scope>NUCLEOTIDE SEQUENCE [LARGE SCALE GENOMIC DNA]</scope>
    <source>
        <strain evidence="7 8">CCMP1005</strain>
    </source>
</reference>
<feature type="domain" description="MYND-type" evidence="6">
    <location>
        <begin position="57"/>
        <end position="98"/>
    </location>
</feature>
<name>K0T5H0_THAOC</name>
<evidence type="ECO:0000256" key="2">
    <source>
        <dbReference type="ARBA" id="ARBA00022771"/>
    </source>
</evidence>
<dbReference type="Gene3D" id="6.10.140.2220">
    <property type="match status" value="1"/>
</dbReference>
<comment type="caution">
    <text evidence="7">The sequence shown here is derived from an EMBL/GenBank/DDBJ whole genome shotgun (WGS) entry which is preliminary data.</text>
</comment>
<comment type="similarity">
    <text evidence="4">Belongs to the sel-1 family.</text>
</comment>
<evidence type="ECO:0000256" key="5">
    <source>
        <dbReference type="PROSITE-ProRule" id="PRU00134"/>
    </source>
</evidence>
<dbReference type="PANTHER" id="PTHR11102:SF160">
    <property type="entry name" value="ERAD-ASSOCIATED E3 UBIQUITIN-PROTEIN LIGASE COMPONENT HRD3"/>
    <property type="match status" value="1"/>
</dbReference>
<dbReference type="PANTHER" id="PTHR11102">
    <property type="entry name" value="SEL-1-LIKE PROTEIN"/>
    <property type="match status" value="1"/>
</dbReference>
<protein>
    <recommendedName>
        <fullName evidence="6">MYND-type domain-containing protein</fullName>
    </recommendedName>
</protein>